<dbReference type="EMBL" id="JACCFO010000001">
    <property type="protein sequence ID" value="NYI94231.1"/>
    <property type="molecule type" value="Genomic_DNA"/>
</dbReference>
<proteinExistence type="predicted"/>
<name>A0A853BHY4_9ACTN</name>
<dbReference type="Proteomes" id="UP000575985">
    <property type="component" value="Unassembled WGS sequence"/>
</dbReference>
<dbReference type="SUPFAM" id="SSF109854">
    <property type="entry name" value="DinB/YfiT-like putative metalloenzymes"/>
    <property type="match status" value="1"/>
</dbReference>
<sequence length="205" mass="21128">MTTSDDVPSGAGPEGPAAAPSTAPRGERADLIAALATARAALTATVAGLDDAQAAARPTVSALSLGALVKHVAGIEEGWMRFAVEGPSALGFDLPEGVTWEDVTSGTAREVPQWVVDHRNGLRMLPGDTLAGLLARYERVAARSAEVIATVPDLSRTHPRAATPWGEPAAEISVRGVVLHVIAETAQHAGHADILREALDGRTAT</sequence>
<accession>A0A853BHY4</accession>
<dbReference type="Pfam" id="PF04978">
    <property type="entry name" value="MST"/>
    <property type="match status" value="1"/>
</dbReference>
<protein>
    <recommendedName>
        <fullName evidence="4">Mini-circle protein</fullName>
    </recommendedName>
</protein>
<evidence type="ECO:0008006" key="4">
    <source>
        <dbReference type="Google" id="ProtNLM"/>
    </source>
</evidence>
<dbReference type="InterPro" id="IPR007061">
    <property type="entry name" value="MST-like"/>
</dbReference>
<gene>
    <name evidence="2" type="ORF">HNR12_000508</name>
</gene>
<dbReference type="Gene3D" id="1.20.120.450">
    <property type="entry name" value="dinb family like domain"/>
    <property type="match status" value="1"/>
</dbReference>
<dbReference type="InterPro" id="IPR034660">
    <property type="entry name" value="DinB/YfiT-like"/>
</dbReference>
<feature type="compositionally biased region" description="Low complexity" evidence="1">
    <location>
        <begin position="8"/>
        <end position="24"/>
    </location>
</feature>
<dbReference type="AlphaFoldDB" id="A0A853BHY4"/>
<feature type="region of interest" description="Disordered" evidence="1">
    <location>
        <begin position="1"/>
        <end position="25"/>
    </location>
</feature>
<comment type="caution">
    <text evidence="2">The sequence shown here is derived from an EMBL/GenBank/DDBJ whole genome shotgun (WGS) entry which is preliminary data.</text>
</comment>
<evidence type="ECO:0000313" key="3">
    <source>
        <dbReference type="Proteomes" id="UP000575985"/>
    </source>
</evidence>
<evidence type="ECO:0000313" key="2">
    <source>
        <dbReference type="EMBL" id="NYI94231.1"/>
    </source>
</evidence>
<evidence type="ECO:0000256" key="1">
    <source>
        <dbReference type="SAM" id="MobiDB-lite"/>
    </source>
</evidence>
<organism evidence="2 3">
    <name type="scientific">Streptomonospora nanhaiensis</name>
    <dbReference type="NCBI Taxonomy" id="1323731"/>
    <lineage>
        <taxon>Bacteria</taxon>
        <taxon>Bacillati</taxon>
        <taxon>Actinomycetota</taxon>
        <taxon>Actinomycetes</taxon>
        <taxon>Streptosporangiales</taxon>
        <taxon>Nocardiopsidaceae</taxon>
        <taxon>Streptomonospora</taxon>
    </lineage>
</organism>
<dbReference type="RefSeq" id="WP_179765920.1">
    <property type="nucleotide sequence ID" value="NZ_JACCFO010000001.1"/>
</dbReference>
<keyword evidence="3" id="KW-1185">Reference proteome</keyword>
<reference evidence="2 3" key="1">
    <citation type="submission" date="2020-07" db="EMBL/GenBank/DDBJ databases">
        <title>Sequencing the genomes of 1000 actinobacteria strains.</title>
        <authorList>
            <person name="Klenk H.-P."/>
        </authorList>
    </citation>
    <scope>NUCLEOTIDE SEQUENCE [LARGE SCALE GENOMIC DNA]</scope>
    <source>
        <strain evidence="2 3">DSM 45927</strain>
    </source>
</reference>